<dbReference type="Pfam" id="PF00782">
    <property type="entry name" value="DSPc"/>
    <property type="match status" value="1"/>
</dbReference>
<dbReference type="InterPro" id="IPR020422">
    <property type="entry name" value="TYR_PHOSPHATASE_DUAL_dom"/>
</dbReference>
<dbReference type="PIRSF" id="PIRSF036958">
    <property type="entry name" value="mRNA_capping_HCE"/>
    <property type="match status" value="1"/>
</dbReference>
<keyword evidence="8 12" id="KW-0506">mRNA capping</keyword>
<comment type="similarity">
    <text evidence="12">In the N-terminal section; belongs to the non-receptor class of the protein-tyrosine phosphatase family.</text>
</comment>
<comment type="subcellular location">
    <subcellularLocation>
        <location evidence="1 12">Nucleus</location>
    </subcellularLocation>
</comment>
<proteinExistence type="inferred from homology"/>
<dbReference type="InterPro" id="IPR013846">
    <property type="entry name" value="mRNA_cap_enzyme_C"/>
</dbReference>
<feature type="region of interest" description="Disordered" evidence="13">
    <location>
        <begin position="566"/>
        <end position="599"/>
    </location>
</feature>
<dbReference type="EC" id="2.7.7.50" evidence="12"/>
<dbReference type="Gene3D" id="3.30.1490.430">
    <property type="match status" value="1"/>
</dbReference>
<dbReference type="Gene3D" id="3.90.190.10">
    <property type="entry name" value="Protein tyrosine phosphatase superfamily"/>
    <property type="match status" value="1"/>
</dbReference>
<dbReference type="CDD" id="cd07895">
    <property type="entry name" value="Adenylation_mRNA_capping"/>
    <property type="match status" value="1"/>
</dbReference>
<comment type="caution">
    <text evidence="16">The sequence shown here is derived from an EMBL/GenBank/DDBJ whole genome shotgun (WGS) entry which is preliminary data.</text>
</comment>
<dbReference type="InterPro" id="IPR017074">
    <property type="entry name" value="mRNA_cap_enz_bifunc"/>
</dbReference>
<keyword evidence="5 12" id="KW-0547">Nucleotide-binding</keyword>
<dbReference type="PROSITE" id="PS00383">
    <property type="entry name" value="TYR_PHOSPHATASE_1"/>
    <property type="match status" value="1"/>
</dbReference>
<keyword evidence="4 12" id="KW-0548">Nucleotidyltransferase</keyword>
<evidence type="ECO:0000313" key="16">
    <source>
        <dbReference type="EMBL" id="CAK8672485.1"/>
    </source>
</evidence>
<keyword evidence="7" id="KW-0904">Protein phosphatase</keyword>
<evidence type="ECO:0000256" key="3">
    <source>
        <dbReference type="ARBA" id="ARBA00022679"/>
    </source>
</evidence>
<evidence type="ECO:0000259" key="14">
    <source>
        <dbReference type="PROSITE" id="PS50054"/>
    </source>
</evidence>
<keyword evidence="2 12" id="KW-0507">mRNA processing</keyword>
<dbReference type="InterPro" id="IPR029021">
    <property type="entry name" value="Prot-tyrosine_phosphatase-like"/>
</dbReference>
<comment type="catalytic activity">
    <reaction evidence="11">
        <text>a 5'-end diphospho-ribonucleoside in mRNA + GTP + H(+) = a 5'-end (5'-triphosphoguanosine)-ribonucleoside in mRNA + diphosphate</text>
        <dbReference type="Rhea" id="RHEA:67012"/>
        <dbReference type="Rhea" id="RHEA-COMP:17165"/>
        <dbReference type="Rhea" id="RHEA-COMP:17166"/>
        <dbReference type="ChEBI" id="CHEBI:15378"/>
        <dbReference type="ChEBI" id="CHEBI:33019"/>
        <dbReference type="ChEBI" id="CHEBI:37565"/>
        <dbReference type="ChEBI" id="CHEBI:167616"/>
        <dbReference type="ChEBI" id="CHEBI:167617"/>
        <dbReference type="EC" id="2.7.7.50"/>
    </reaction>
    <physiologicalReaction direction="left-to-right" evidence="11">
        <dbReference type="Rhea" id="RHEA:67013"/>
    </physiologicalReaction>
</comment>
<dbReference type="SUPFAM" id="SSF52799">
    <property type="entry name" value="(Phosphotyrosine protein) phosphatases II"/>
    <property type="match status" value="1"/>
</dbReference>
<gene>
    <name evidence="16" type="ORF">CVLEPA_LOCUS1430</name>
</gene>
<dbReference type="InterPro" id="IPR000340">
    <property type="entry name" value="Dual-sp_phosphatase_cat-dom"/>
</dbReference>
<dbReference type="InterPro" id="IPR001339">
    <property type="entry name" value="mRNA_cap_enzyme_adenylation"/>
</dbReference>
<name>A0ABP0EYE9_CLALP</name>
<dbReference type="SUPFAM" id="SSF56091">
    <property type="entry name" value="DNA ligase/mRNA capping enzyme, catalytic domain"/>
    <property type="match status" value="1"/>
</dbReference>
<dbReference type="Pfam" id="PF01331">
    <property type="entry name" value="mRNA_cap_enzyme"/>
    <property type="match status" value="1"/>
</dbReference>
<reference evidence="16 17" key="1">
    <citation type="submission" date="2024-02" db="EMBL/GenBank/DDBJ databases">
        <authorList>
            <person name="Daric V."/>
            <person name="Darras S."/>
        </authorList>
    </citation>
    <scope>NUCLEOTIDE SEQUENCE [LARGE SCALE GENOMIC DNA]</scope>
</reference>
<dbReference type="PANTHER" id="PTHR10367">
    <property type="entry name" value="MRNA-CAPPING ENZYME"/>
    <property type="match status" value="1"/>
</dbReference>
<evidence type="ECO:0000256" key="2">
    <source>
        <dbReference type="ARBA" id="ARBA00022664"/>
    </source>
</evidence>
<dbReference type="InterPro" id="IPR016130">
    <property type="entry name" value="Tyr_Pase_AS"/>
</dbReference>
<dbReference type="PROSITE" id="PS50054">
    <property type="entry name" value="TYR_PHOSPHATASE_DUAL"/>
    <property type="match status" value="1"/>
</dbReference>
<feature type="domain" description="Tyrosine specific protein phosphatases" evidence="15">
    <location>
        <begin position="101"/>
        <end position="158"/>
    </location>
</feature>
<evidence type="ECO:0000256" key="10">
    <source>
        <dbReference type="ARBA" id="ARBA00023242"/>
    </source>
</evidence>
<protein>
    <recommendedName>
        <fullName evidence="12">mRNA-capping enzyme</fullName>
    </recommendedName>
    <domain>
        <recommendedName>
            <fullName evidence="12">mRNA 5'-triphosphate monophosphatase</fullName>
            <ecNumber evidence="12">3.6.1.74</ecNumber>
        </recommendedName>
        <alternativeName>
            <fullName evidence="12">mRNA 5'-phosphatase</fullName>
        </alternativeName>
    </domain>
    <domain>
        <recommendedName>
            <fullName evidence="12">mRNA guanylyltransferase</fullName>
            <ecNumber evidence="12">2.7.7.50</ecNumber>
        </recommendedName>
        <alternativeName>
            <fullName evidence="12">GTP--RNA guanylyltransferase</fullName>
            <shortName evidence="12">GTase</shortName>
        </alternativeName>
    </domain>
</protein>
<evidence type="ECO:0000256" key="5">
    <source>
        <dbReference type="ARBA" id="ARBA00022741"/>
    </source>
</evidence>
<dbReference type="PANTHER" id="PTHR10367:SF17">
    <property type="entry name" value="MRNA-CAPPING ENZYME"/>
    <property type="match status" value="1"/>
</dbReference>
<dbReference type="InterPro" id="IPR012340">
    <property type="entry name" value="NA-bd_OB-fold"/>
</dbReference>
<evidence type="ECO:0000256" key="13">
    <source>
        <dbReference type="SAM" id="MobiDB-lite"/>
    </source>
</evidence>
<keyword evidence="9 12" id="KW-0342">GTP-binding</keyword>
<evidence type="ECO:0000256" key="11">
    <source>
        <dbReference type="ARBA" id="ARBA00044624"/>
    </source>
</evidence>
<dbReference type="CDD" id="cd17664">
    <property type="entry name" value="Mce1_N"/>
    <property type="match status" value="1"/>
</dbReference>
<dbReference type="SUPFAM" id="SSF50249">
    <property type="entry name" value="Nucleic acid-binding proteins"/>
    <property type="match status" value="1"/>
</dbReference>
<evidence type="ECO:0000256" key="1">
    <source>
        <dbReference type="ARBA" id="ARBA00004123"/>
    </source>
</evidence>
<dbReference type="Gene3D" id="3.30.470.30">
    <property type="entry name" value="DNA ligase/mRNA capping enzyme"/>
    <property type="match status" value="1"/>
</dbReference>
<organism evidence="16 17">
    <name type="scientific">Clavelina lepadiformis</name>
    <name type="common">Light-bulb sea squirt</name>
    <name type="synonym">Ascidia lepadiformis</name>
    <dbReference type="NCBI Taxonomy" id="159417"/>
    <lineage>
        <taxon>Eukaryota</taxon>
        <taxon>Metazoa</taxon>
        <taxon>Chordata</taxon>
        <taxon>Tunicata</taxon>
        <taxon>Ascidiacea</taxon>
        <taxon>Aplousobranchia</taxon>
        <taxon>Clavelinidae</taxon>
        <taxon>Clavelina</taxon>
    </lineage>
</organism>
<dbReference type="Pfam" id="PF03919">
    <property type="entry name" value="mRNA_cap_C"/>
    <property type="match status" value="1"/>
</dbReference>
<evidence type="ECO:0000256" key="8">
    <source>
        <dbReference type="ARBA" id="ARBA00023042"/>
    </source>
</evidence>
<evidence type="ECO:0000259" key="15">
    <source>
        <dbReference type="PROSITE" id="PS50056"/>
    </source>
</evidence>
<dbReference type="InterPro" id="IPR000387">
    <property type="entry name" value="Tyr_Pase_dom"/>
</dbReference>
<evidence type="ECO:0000256" key="4">
    <source>
        <dbReference type="ARBA" id="ARBA00022695"/>
    </source>
</evidence>
<dbReference type="Gene3D" id="2.40.50.140">
    <property type="entry name" value="Nucleic acid-binding proteins"/>
    <property type="match status" value="1"/>
</dbReference>
<comment type="catalytic activity">
    <reaction evidence="12">
        <text>a 5'-end triphospho-ribonucleoside in mRNA + H2O = a 5'-end diphospho-ribonucleoside in mRNA + phosphate + H(+)</text>
        <dbReference type="Rhea" id="RHEA:67004"/>
        <dbReference type="Rhea" id="RHEA-COMP:17164"/>
        <dbReference type="Rhea" id="RHEA-COMP:17165"/>
        <dbReference type="ChEBI" id="CHEBI:15377"/>
        <dbReference type="ChEBI" id="CHEBI:15378"/>
        <dbReference type="ChEBI" id="CHEBI:43474"/>
        <dbReference type="ChEBI" id="CHEBI:167616"/>
        <dbReference type="ChEBI" id="CHEBI:167618"/>
        <dbReference type="EC" id="3.6.1.74"/>
    </reaction>
</comment>
<dbReference type="EMBL" id="CAWYQH010000001">
    <property type="protein sequence ID" value="CAK8672485.1"/>
    <property type="molecule type" value="Genomic_DNA"/>
</dbReference>
<feature type="domain" description="Tyrosine-protein phosphatase" evidence="14">
    <location>
        <begin position="23"/>
        <end position="180"/>
    </location>
</feature>
<comment type="similarity">
    <text evidence="12">In the C-terminal section; belongs to the eukaryotic GTase family.</text>
</comment>
<evidence type="ECO:0000313" key="17">
    <source>
        <dbReference type="Proteomes" id="UP001642483"/>
    </source>
</evidence>
<evidence type="ECO:0000256" key="12">
    <source>
        <dbReference type="PIRNR" id="PIRNR036958"/>
    </source>
</evidence>
<dbReference type="Proteomes" id="UP001642483">
    <property type="component" value="Unassembled WGS sequence"/>
</dbReference>
<dbReference type="PROSITE" id="PS50056">
    <property type="entry name" value="TYR_PHOSPHATASE_2"/>
    <property type="match status" value="1"/>
</dbReference>
<evidence type="ECO:0000256" key="7">
    <source>
        <dbReference type="ARBA" id="ARBA00022912"/>
    </source>
</evidence>
<dbReference type="InterPro" id="IPR051029">
    <property type="entry name" value="mRNA_Capping_Enz/RNA_Phosphat"/>
</dbReference>
<evidence type="ECO:0000256" key="9">
    <source>
        <dbReference type="ARBA" id="ARBA00023134"/>
    </source>
</evidence>
<keyword evidence="10 12" id="KW-0539">Nucleus</keyword>
<dbReference type="EC" id="3.6.1.74" evidence="12"/>
<sequence length="599" mass="68550">MSVPPRWLHCPRKGSLVGGKFLPFKTPLGSRYDKDVPEECRFNPEMLLMYLTGLRVKMSVIIDLTNTTRFYDKNVFADQGIIHQKISCRGHGECPDPQSTKLFVDLCDRMIRQDPLSVIGVHCTHGYNRTGFLICSYLIEKLDWSVEAAFSAFSQARPPGIIKGHYIEELFTRYGNREDAPPPPPLPTWHTECDDSNIDDDGNDVNCNQQREVAANVKRKTFMEDFEIPGIDQVATQPTLHQVQQIVQRMCGWKKKGFPGSQPVSMDRKNLQLLAQKPYMVSWKADGGRYLMLLNGKDQVYMVDRDNAVFKVPNLEFPHRKDLNNSLGDTLLDGEMIIDMVNGEKVPRFLIYDIIKYAGQPVGDCDFQRRLQCIDKEIVGPRHEKMRQGLIDKRREPFSVRKKEFWDIQQARQILDGKFSSMVSHEVDGLIFQPAGTNPIDAYKPGRCDEVLKWKPATHNSVDFRLKIQTMQGVGIVPKPQGLLYVGQLDKPFSEMKVTRELKQYNNKIIECTNTGGQWKFMRERTDKSFPNSYTTAVAVCESIQHPVTKEMLFDVIERHSYGVQMRHAANSSQNNASRKRNRAGEFLAPDAPPPRKSF</sequence>
<comment type="function">
    <text evidence="12">Bifunctional mRNA-capping enzyme exhibiting RNA 5'-triphosphate monophosphatase activity in the N-terminal part and mRNA guanylyltransferase activity in the C-terminal part. Catalyzes the first two steps of cap formation: by removing the gamma-phosphate from the 5'-triphosphate end of nascent mRNA to yield a diphosphate end, and by transferring the GMP moiety of GTP to the 5'-diphosphate terminus of RNA via a covalent enzyme-GMP reaction intermediate.</text>
</comment>
<evidence type="ECO:0000256" key="6">
    <source>
        <dbReference type="ARBA" id="ARBA00022801"/>
    </source>
</evidence>
<keyword evidence="17" id="KW-1185">Reference proteome</keyword>
<accession>A0ABP0EYE9</accession>
<keyword evidence="6 12" id="KW-0378">Hydrolase</keyword>
<keyword evidence="3 12" id="KW-0808">Transferase</keyword>